<keyword evidence="6" id="KW-1015">Disulfide bond</keyword>
<feature type="chain" id="PRO_5002158157" description="Phospholipase C/P1 nuclease" evidence="8">
    <location>
        <begin position="20"/>
        <end position="376"/>
    </location>
</feature>
<organism evidence="9 10">
    <name type="scientific">Amanita muscaria (strain Koide BX008)</name>
    <dbReference type="NCBI Taxonomy" id="946122"/>
    <lineage>
        <taxon>Eukaryota</taxon>
        <taxon>Fungi</taxon>
        <taxon>Dikarya</taxon>
        <taxon>Basidiomycota</taxon>
        <taxon>Agaricomycotina</taxon>
        <taxon>Agaricomycetes</taxon>
        <taxon>Agaricomycetidae</taxon>
        <taxon>Agaricales</taxon>
        <taxon>Pluteineae</taxon>
        <taxon>Amanitaceae</taxon>
        <taxon>Amanita</taxon>
    </lineage>
</organism>
<evidence type="ECO:0000313" key="10">
    <source>
        <dbReference type="Proteomes" id="UP000054549"/>
    </source>
</evidence>
<dbReference type="InterPro" id="IPR008947">
    <property type="entry name" value="PLipase_C/P1_nuclease_dom_sf"/>
</dbReference>
<keyword evidence="10" id="KW-1185">Reference proteome</keyword>
<dbReference type="InParanoid" id="A0A0C2WLL4"/>
<feature type="signal peptide" evidence="8">
    <location>
        <begin position="1"/>
        <end position="19"/>
    </location>
</feature>
<evidence type="ECO:0000256" key="8">
    <source>
        <dbReference type="SAM" id="SignalP"/>
    </source>
</evidence>
<accession>A0A0C2WLL4</accession>
<keyword evidence="3" id="KW-0479">Metal-binding</keyword>
<evidence type="ECO:0000256" key="1">
    <source>
        <dbReference type="ARBA" id="ARBA00009547"/>
    </source>
</evidence>
<dbReference type="Gene3D" id="1.10.575.10">
    <property type="entry name" value="P1 Nuclease"/>
    <property type="match status" value="1"/>
</dbReference>
<sequence length="376" mass="42592">MRFLPHLIFLGTLVSSALAWDEAGHEIVATIAQIHLHPSALPTICSILNDTSPSPGKPLCHLASVATWADSVRLEKRWSAPLHFVGAVDDHPSKTCLFPGKQGWEQNRNILNGMRNVTNLLGDFVKKQRGGIIVREDMELANEALKFLIHFLGDLHQPLHLTGRNRGGNDVKVLFNGNQTNLHKVWDKFLVEKAIRTTPPKYNYPLADKRVEYSLRGTYYDRYIRQIVAEGILDSWKHEIPDWLSCPRPKISKDAPLAQMTERQSILSWAQWLVPDNDPSKGTDDAVLCPYTWAKKIHPLNCELAWPKELDQEPRQRSVEIETGRMFPRSDFEELELDTPKYAGVIAERKLVEMMLAQGGVRLANALNSLFAEDVV</sequence>
<dbReference type="GO" id="GO:0004519">
    <property type="term" value="F:endonuclease activity"/>
    <property type="evidence" value="ECO:0007669"/>
    <property type="project" value="UniProtKB-KW"/>
</dbReference>
<evidence type="ECO:0000256" key="7">
    <source>
        <dbReference type="ARBA" id="ARBA00023180"/>
    </source>
</evidence>
<reference evidence="9 10" key="1">
    <citation type="submission" date="2014-04" db="EMBL/GenBank/DDBJ databases">
        <title>Evolutionary Origins and Diversification of the Mycorrhizal Mutualists.</title>
        <authorList>
            <consortium name="DOE Joint Genome Institute"/>
            <consortium name="Mycorrhizal Genomics Consortium"/>
            <person name="Kohler A."/>
            <person name="Kuo A."/>
            <person name="Nagy L.G."/>
            <person name="Floudas D."/>
            <person name="Copeland A."/>
            <person name="Barry K.W."/>
            <person name="Cichocki N."/>
            <person name="Veneault-Fourrey C."/>
            <person name="LaButti K."/>
            <person name="Lindquist E.A."/>
            <person name="Lipzen A."/>
            <person name="Lundell T."/>
            <person name="Morin E."/>
            <person name="Murat C."/>
            <person name="Riley R."/>
            <person name="Ohm R."/>
            <person name="Sun H."/>
            <person name="Tunlid A."/>
            <person name="Henrissat B."/>
            <person name="Grigoriev I.V."/>
            <person name="Hibbett D.S."/>
            <person name="Martin F."/>
        </authorList>
    </citation>
    <scope>NUCLEOTIDE SEQUENCE [LARGE SCALE GENOMIC DNA]</scope>
    <source>
        <strain evidence="9 10">Koide BX008</strain>
    </source>
</reference>
<keyword evidence="2" id="KW-0540">Nuclease</keyword>
<keyword evidence="5" id="KW-0378">Hydrolase</keyword>
<dbReference type="Proteomes" id="UP000054549">
    <property type="component" value="Unassembled WGS sequence"/>
</dbReference>
<dbReference type="OrthoDB" id="441446at2759"/>
<dbReference type="PANTHER" id="PTHR33146">
    <property type="entry name" value="ENDONUCLEASE 4"/>
    <property type="match status" value="1"/>
</dbReference>
<evidence type="ECO:0000256" key="4">
    <source>
        <dbReference type="ARBA" id="ARBA00022759"/>
    </source>
</evidence>
<keyword evidence="4" id="KW-0255">Endonuclease</keyword>
<dbReference type="STRING" id="946122.A0A0C2WLL4"/>
<gene>
    <name evidence="9" type="ORF">M378DRAFT_87685</name>
</gene>
<evidence type="ECO:0000256" key="5">
    <source>
        <dbReference type="ARBA" id="ARBA00022801"/>
    </source>
</evidence>
<evidence type="ECO:0000256" key="6">
    <source>
        <dbReference type="ARBA" id="ARBA00023157"/>
    </source>
</evidence>
<dbReference type="InterPro" id="IPR003154">
    <property type="entry name" value="S1/P1nuclease"/>
</dbReference>
<keyword evidence="7" id="KW-0325">Glycoprotein</keyword>
<evidence type="ECO:0008006" key="11">
    <source>
        <dbReference type="Google" id="ProtNLM"/>
    </source>
</evidence>
<dbReference type="GO" id="GO:0003676">
    <property type="term" value="F:nucleic acid binding"/>
    <property type="evidence" value="ECO:0007669"/>
    <property type="project" value="InterPro"/>
</dbReference>
<dbReference type="GO" id="GO:0046872">
    <property type="term" value="F:metal ion binding"/>
    <property type="evidence" value="ECO:0007669"/>
    <property type="project" value="UniProtKB-KW"/>
</dbReference>
<protein>
    <recommendedName>
        <fullName evidence="11">Phospholipase C/P1 nuclease</fullName>
    </recommendedName>
</protein>
<dbReference type="GO" id="GO:0016788">
    <property type="term" value="F:hydrolase activity, acting on ester bonds"/>
    <property type="evidence" value="ECO:0007669"/>
    <property type="project" value="InterPro"/>
</dbReference>
<name>A0A0C2WLL4_AMAMK</name>
<evidence type="ECO:0000256" key="2">
    <source>
        <dbReference type="ARBA" id="ARBA00022722"/>
    </source>
</evidence>
<comment type="similarity">
    <text evidence="1">Belongs to the nuclease type I family.</text>
</comment>
<dbReference type="CDD" id="cd11010">
    <property type="entry name" value="S1-P1_nuclease"/>
    <property type="match status" value="1"/>
</dbReference>
<dbReference type="SUPFAM" id="SSF48537">
    <property type="entry name" value="Phospholipase C/P1 nuclease"/>
    <property type="match status" value="1"/>
</dbReference>
<dbReference type="AlphaFoldDB" id="A0A0C2WLL4"/>
<evidence type="ECO:0000256" key="3">
    <source>
        <dbReference type="ARBA" id="ARBA00022723"/>
    </source>
</evidence>
<dbReference type="GO" id="GO:0006308">
    <property type="term" value="P:DNA catabolic process"/>
    <property type="evidence" value="ECO:0007669"/>
    <property type="project" value="InterPro"/>
</dbReference>
<evidence type="ECO:0000313" key="9">
    <source>
        <dbReference type="EMBL" id="KIL57581.1"/>
    </source>
</evidence>
<dbReference type="Pfam" id="PF02265">
    <property type="entry name" value="S1-P1_nuclease"/>
    <property type="match status" value="1"/>
</dbReference>
<dbReference type="HOGENOM" id="CLU_044365_2_0_1"/>
<dbReference type="EMBL" id="KN818364">
    <property type="protein sequence ID" value="KIL57581.1"/>
    <property type="molecule type" value="Genomic_DNA"/>
</dbReference>
<dbReference type="PANTHER" id="PTHR33146:SF29">
    <property type="entry name" value="S1_P1 NUCLEASE"/>
    <property type="match status" value="1"/>
</dbReference>
<proteinExistence type="inferred from homology"/>
<keyword evidence="8" id="KW-0732">Signal</keyword>